<dbReference type="Pfam" id="PF07237">
    <property type="entry name" value="DUF1428"/>
    <property type="match status" value="1"/>
</dbReference>
<dbReference type="STRING" id="1855283.SAMN05216382_1495"/>
<dbReference type="OrthoDB" id="9792392at2"/>
<evidence type="ECO:0000313" key="2">
    <source>
        <dbReference type="Proteomes" id="UP000199214"/>
    </source>
</evidence>
<evidence type="ECO:0000313" key="1">
    <source>
        <dbReference type="EMBL" id="SEL10591.1"/>
    </source>
</evidence>
<dbReference type="AlphaFoldDB" id="A0A1H7MHM0"/>
<dbReference type="Gene3D" id="3.30.70.100">
    <property type="match status" value="1"/>
</dbReference>
<name>A0A1H7MHM0_9SPHN</name>
<dbReference type="PIRSF" id="PIRSF007028">
    <property type="entry name" value="UCP007028"/>
    <property type="match status" value="1"/>
</dbReference>
<keyword evidence="2" id="KW-1185">Reference proteome</keyword>
<dbReference type="InterPro" id="IPR009874">
    <property type="entry name" value="DUF1428"/>
</dbReference>
<gene>
    <name evidence="1" type="ORF">SAMN05216382_1495</name>
</gene>
<proteinExistence type="predicted"/>
<sequence length="122" mass="13177">MTYVNGFVTPVPSDGCDAYVAAAGEAWPLLAEYGALQMMENWGDKVPTGTRTDFARAVALQDGETVVFSWVLWPDRDTAERCEAAMHSDERFQTLSMPFDGARMIFGGFETVFHAGAGATGG</sequence>
<accession>A0A1H7MHM0</accession>
<dbReference type="InterPro" id="IPR011008">
    <property type="entry name" value="Dimeric_a/b-barrel"/>
</dbReference>
<organism evidence="1 2">
    <name type="scientific">Sphingomonas palmae</name>
    <dbReference type="NCBI Taxonomy" id="1855283"/>
    <lineage>
        <taxon>Bacteria</taxon>
        <taxon>Pseudomonadati</taxon>
        <taxon>Pseudomonadota</taxon>
        <taxon>Alphaproteobacteria</taxon>
        <taxon>Sphingomonadales</taxon>
        <taxon>Sphingomonadaceae</taxon>
        <taxon>Sphingomonas</taxon>
    </lineage>
</organism>
<dbReference type="Proteomes" id="UP000199214">
    <property type="component" value="Unassembled WGS sequence"/>
</dbReference>
<protein>
    <submittedName>
        <fullName evidence="1">Uncharacterized conserved protein YbaA, DUF1428 family</fullName>
    </submittedName>
</protein>
<dbReference type="SUPFAM" id="SSF54909">
    <property type="entry name" value="Dimeric alpha+beta barrel"/>
    <property type="match status" value="1"/>
</dbReference>
<reference evidence="2" key="1">
    <citation type="submission" date="2016-10" db="EMBL/GenBank/DDBJ databases">
        <authorList>
            <person name="Varghese N."/>
            <person name="Submissions S."/>
        </authorList>
    </citation>
    <scope>NUCLEOTIDE SEQUENCE [LARGE SCALE GENOMIC DNA]</scope>
    <source>
        <strain evidence="2">JS21-1</strain>
    </source>
</reference>
<dbReference type="EMBL" id="FNZZ01000002">
    <property type="protein sequence ID" value="SEL10591.1"/>
    <property type="molecule type" value="Genomic_DNA"/>
</dbReference>
<dbReference type="RefSeq" id="WP_093004829.1">
    <property type="nucleotide sequence ID" value="NZ_FNZZ01000002.1"/>
</dbReference>